<dbReference type="Proteomes" id="UP000325081">
    <property type="component" value="Unassembled WGS sequence"/>
</dbReference>
<feature type="region of interest" description="Disordered" evidence="1">
    <location>
        <begin position="242"/>
        <end position="277"/>
    </location>
</feature>
<feature type="compositionally biased region" description="Acidic residues" evidence="1">
    <location>
        <begin position="261"/>
        <end position="277"/>
    </location>
</feature>
<organism evidence="2 3">
    <name type="scientific">Striga asiatica</name>
    <name type="common">Asiatic witchweed</name>
    <name type="synonym">Buchnera asiatica</name>
    <dbReference type="NCBI Taxonomy" id="4170"/>
    <lineage>
        <taxon>Eukaryota</taxon>
        <taxon>Viridiplantae</taxon>
        <taxon>Streptophyta</taxon>
        <taxon>Embryophyta</taxon>
        <taxon>Tracheophyta</taxon>
        <taxon>Spermatophyta</taxon>
        <taxon>Magnoliopsida</taxon>
        <taxon>eudicotyledons</taxon>
        <taxon>Gunneridae</taxon>
        <taxon>Pentapetalae</taxon>
        <taxon>asterids</taxon>
        <taxon>lamiids</taxon>
        <taxon>Lamiales</taxon>
        <taxon>Orobanchaceae</taxon>
        <taxon>Buchnereae</taxon>
        <taxon>Striga</taxon>
    </lineage>
</organism>
<dbReference type="PANTHER" id="PTHR10015:SF325">
    <property type="entry name" value="HEAT STRESS TRANSCRIPTION FACTOR A-8"/>
    <property type="match status" value="1"/>
</dbReference>
<comment type="caution">
    <text evidence="2">The sequence shown here is derived from an EMBL/GenBank/DDBJ whole genome shotgun (WGS) entry which is preliminary data.</text>
</comment>
<evidence type="ECO:0000256" key="1">
    <source>
        <dbReference type="SAM" id="MobiDB-lite"/>
    </source>
</evidence>
<dbReference type="GO" id="GO:0000978">
    <property type="term" value="F:RNA polymerase II cis-regulatory region sequence-specific DNA binding"/>
    <property type="evidence" value="ECO:0007669"/>
    <property type="project" value="TreeGrafter"/>
</dbReference>
<accession>A0A5A7PX11</accession>
<evidence type="ECO:0000313" key="3">
    <source>
        <dbReference type="Proteomes" id="UP000325081"/>
    </source>
</evidence>
<dbReference type="GO" id="GO:0003700">
    <property type="term" value="F:DNA-binding transcription factor activity"/>
    <property type="evidence" value="ECO:0007669"/>
    <property type="project" value="TreeGrafter"/>
</dbReference>
<gene>
    <name evidence="2" type="ORF">STAS_13564</name>
</gene>
<dbReference type="GO" id="GO:0005634">
    <property type="term" value="C:nucleus"/>
    <property type="evidence" value="ECO:0007669"/>
    <property type="project" value="TreeGrafter"/>
</dbReference>
<dbReference type="GO" id="GO:0006357">
    <property type="term" value="P:regulation of transcription by RNA polymerase II"/>
    <property type="evidence" value="ECO:0007669"/>
    <property type="project" value="TreeGrafter"/>
</dbReference>
<keyword evidence="3" id="KW-1185">Reference proteome</keyword>
<dbReference type="GO" id="GO:0034605">
    <property type="term" value="P:cellular response to heat"/>
    <property type="evidence" value="ECO:0007669"/>
    <property type="project" value="TreeGrafter"/>
</dbReference>
<name>A0A5A7PX11_STRAF</name>
<dbReference type="EMBL" id="BKCP01005294">
    <property type="protein sequence ID" value="GER37171.1"/>
    <property type="molecule type" value="Genomic_DNA"/>
</dbReference>
<reference evidence="3" key="1">
    <citation type="journal article" date="2019" name="Curr. Biol.">
        <title>Genome Sequence of Striga asiatica Provides Insight into the Evolution of Plant Parasitism.</title>
        <authorList>
            <person name="Yoshida S."/>
            <person name="Kim S."/>
            <person name="Wafula E.K."/>
            <person name="Tanskanen J."/>
            <person name="Kim Y.M."/>
            <person name="Honaas L."/>
            <person name="Yang Z."/>
            <person name="Spallek T."/>
            <person name="Conn C.E."/>
            <person name="Ichihashi Y."/>
            <person name="Cheong K."/>
            <person name="Cui S."/>
            <person name="Der J.P."/>
            <person name="Gundlach H."/>
            <person name="Jiao Y."/>
            <person name="Hori C."/>
            <person name="Ishida J.K."/>
            <person name="Kasahara H."/>
            <person name="Kiba T."/>
            <person name="Kim M.S."/>
            <person name="Koo N."/>
            <person name="Laohavisit A."/>
            <person name="Lee Y.H."/>
            <person name="Lumba S."/>
            <person name="McCourt P."/>
            <person name="Mortimer J.C."/>
            <person name="Mutuku J.M."/>
            <person name="Nomura T."/>
            <person name="Sasaki-Sekimoto Y."/>
            <person name="Seto Y."/>
            <person name="Wang Y."/>
            <person name="Wakatake T."/>
            <person name="Sakakibara H."/>
            <person name="Demura T."/>
            <person name="Yamaguchi S."/>
            <person name="Yoneyama K."/>
            <person name="Manabe R.I."/>
            <person name="Nelson D.C."/>
            <person name="Schulman A.H."/>
            <person name="Timko M.P."/>
            <person name="dePamphilis C.W."/>
            <person name="Choi D."/>
            <person name="Shirasu K."/>
        </authorList>
    </citation>
    <scope>NUCLEOTIDE SEQUENCE [LARGE SCALE GENOMIC DNA]</scope>
    <source>
        <strain evidence="3">cv. UVA1</strain>
    </source>
</reference>
<protein>
    <submittedName>
        <fullName evidence="2">Heat stress transcription factor A-8</fullName>
    </submittedName>
</protein>
<sequence length="299" mass="33735">MVTGFRKIDTDQWQFANEAFRKDQKHLLKNIIRRKHPQNQTEKKAVLHRDEEPEDDKRLALWKEVETLKIDKIALTQELKKLSQQQQVSKSKMLVLREQLKGMEKNQQQMLSFIVMAMQNPEFMLQFFQPKENATWRVSENGNTKLSEVTDDCGETAIVRYGQVGPTRAAVEASGSFSGDGLMELDLSVDEIRELFMDIDELLEEKSVPVESHEVFVVPSADESDDMLEKLLLPYPSMENGGLAELESASPGQKQIGLTIESDESDDSGNDVVDDVSGESVDALAERMGVLTSEIIRGS</sequence>
<dbReference type="PANTHER" id="PTHR10015">
    <property type="entry name" value="HEAT SHOCK TRANSCRIPTION FACTOR"/>
    <property type="match status" value="1"/>
</dbReference>
<dbReference type="AlphaFoldDB" id="A0A5A7PX11"/>
<dbReference type="OrthoDB" id="60033at2759"/>
<proteinExistence type="predicted"/>
<evidence type="ECO:0000313" key="2">
    <source>
        <dbReference type="EMBL" id="GER37171.1"/>
    </source>
</evidence>